<evidence type="ECO:0000256" key="3">
    <source>
        <dbReference type="ARBA" id="ARBA00004496"/>
    </source>
</evidence>
<evidence type="ECO:0000256" key="1">
    <source>
        <dbReference type="ARBA" id="ARBA00004123"/>
    </source>
</evidence>
<accession>A0A8I6RFJ8</accession>
<dbReference type="InterPro" id="IPR011990">
    <property type="entry name" value="TPR-like_helical_dom_sf"/>
</dbReference>
<dbReference type="GO" id="GO:0005634">
    <property type="term" value="C:nucleus"/>
    <property type="evidence" value="ECO:0007669"/>
    <property type="project" value="UniProtKB-SubCell"/>
</dbReference>
<dbReference type="Proteomes" id="UP000494040">
    <property type="component" value="Unassembled WGS sequence"/>
</dbReference>
<dbReference type="EnsemblMetazoa" id="XM_014388425.2">
    <property type="protein sequence ID" value="XP_014243911.1"/>
    <property type="gene ID" value="LOC106663532"/>
</dbReference>
<dbReference type="RefSeq" id="XP_014243911.1">
    <property type="nucleotide sequence ID" value="XM_014388425.2"/>
</dbReference>
<dbReference type="GO" id="GO:0007178">
    <property type="term" value="P:cell surface receptor protein serine/threonine kinase signaling pathway"/>
    <property type="evidence" value="ECO:0007669"/>
    <property type="project" value="TreeGrafter"/>
</dbReference>
<feature type="region of interest" description="Disordered" evidence="12">
    <location>
        <begin position="368"/>
        <end position="393"/>
    </location>
</feature>
<dbReference type="GeneID" id="106663532"/>
<dbReference type="OMA" id="GPFHIWL"/>
<dbReference type="Pfam" id="PF14784">
    <property type="entry name" value="ECSIT_C"/>
    <property type="match status" value="1"/>
</dbReference>
<feature type="compositionally biased region" description="Basic and acidic residues" evidence="12">
    <location>
        <begin position="372"/>
        <end position="393"/>
    </location>
</feature>
<keyword evidence="11" id="KW-0539">Nucleus</keyword>
<dbReference type="SMART" id="SM01284">
    <property type="entry name" value="ECSIT_Cterm"/>
    <property type="match status" value="1"/>
</dbReference>
<protein>
    <recommendedName>
        <fullName evidence="5">Evolutionarily conserved signaling intermediate in Toll pathway, mitochondrial</fullName>
    </recommendedName>
</protein>
<keyword evidence="9" id="KW-0809">Transit peptide</keyword>
<evidence type="ECO:0000256" key="6">
    <source>
        <dbReference type="ARBA" id="ARBA00022490"/>
    </source>
</evidence>
<evidence type="ECO:0000313" key="15">
    <source>
        <dbReference type="Proteomes" id="UP000494040"/>
    </source>
</evidence>
<evidence type="ECO:0000256" key="10">
    <source>
        <dbReference type="ARBA" id="ARBA00023128"/>
    </source>
</evidence>
<dbReference type="GO" id="GO:0005739">
    <property type="term" value="C:mitochondrion"/>
    <property type="evidence" value="ECO:0007669"/>
    <property type="project" value="UniProtKB-SubCell"/>
</dbReference>
<dbReference type="PANTHER" id="PTHR13113:SF1">
    <property type="entry name" value="EVOLUTIONARILY CONSERVED SIGNALING INTERMEDIATE IN TOLL PATHWAY, MITOCHONDRIAL"/>
    <property type="match status" value="1"/>
</dbReference>
<dbReference type="Pfam" id="PF06239">
    <property type="entry name" value="ECSIT_N"/>
    <property type="match status" value="1"/>
</dbReference>
<comment type="subcellular location">
    <subcellularLocation>
        <location evidence="3">Cytoplasm</location>
    </subcellularLocation>
    <subcellularLocation>
        <location evidence="2">Mitochondrion</location>
    </subcellularLocation>
    <subcellularLocation>
        <location evidence="1">Nucleus</location>
    </subcellularLocation>
</comment>
<dbReference type="GO" id="GO:0045087">
    <property type="term" value="P:innate immune response"/>
    <property type="evidence" value="ECO:0007669"/>
    <property type="project" value="UniProtKB-KW"/>
</dbReference>
<evidence type="ECO:0000256" key="5">
    <source>
        <dbReference type="ARBA" id="ARBA00019998"/>
    </source>
</evidence>
<proteinExistence type="inferred from homology"/>
<dbReference type="KEGG" id="clec:106663532"/>
<evidence type="ECO:0000259" key="13">
    <source>
        <dbReference type="SMART" id="SM01284"/>
    </source>
</evidence>
<dbReference type="InterPro" id="IPR046448">
    <property type="entry name" value="ECSIT_N"/>
</dbReference>
<dbReference type="OrthoDB" id="10064298at2759"/>
<dbReference type="CTD" id="51295"/>
<evidence type="ECO:0000256" key="7">
    <source>
        <dbReference type="ARBA" id="ARBA00022588"/>
    </source>
</evidence>
<evidence type="ECO:0000256" key="4">
    <source>
        <dbReference type="ARBA" id="ARBA00007674"/>
    </source>
</evidence>
<keyword evidence="6" id="KW-0963">Cytoplasm</keyword>
<keyword evidence="8" id="KW-0391">Immunity</keyword>
<keyword evidence="7" id="KW-0399">Innate immunity</keyword>
<evidence type="ECO:0000256" key="11">
    <source>
        <dbReference type="ARBA" id="ARBA00023242"/>
    </source>
</evidence>
<dbReference type="PANTHER" id="PTHR13113">
    <property type="entry name" value="ECSIT EVOLUTIONARILY CONSERVED SIGNALING INTERMEDIATE IN TOLL PATHWAYS"/>
    <property type="match status" value="1"/>
</dbReference>
<organism evidence="14 15">
    <name type="scientific">Cimex lectularius</name>
    <name type="common">Bed bug</name>
    <name type="synonym">Acanthia lectularia</name>
    <dbReference type="NCBI Taxonomy" id="79782"/>
    <lineage>
        <taxon>Eukaryota</taxon>
        <taxon>Metazoa</taxon>
        <taxon>Ecdysozoa</taxon>
        <taxon>Arthropoda</taxon>
        <taxon>Hexapoda</taxon>
        <taxon>Insecta</taxon>
        <taxon>Pterygota</taxon>
        <taxon>Neoptera</taxon>
        <taxon>Paraneoptera</taxon>
        <taxon>Hemiptera</taxon>
        <taxon>Heteroptera</taxon>
        <taxon>Panheteroptera</taxon>
        <taxon>Cimicomorpha</taxon>
        <taxon>Cimicidae</taxon>
        <taxon>Cimex</taxon>
    </lineage>
</organism>
<comment type="similarity">
    <text evidence="4">Belongs to the ECSIT family.</text>
</comment>
<dbReference type="AlphaFoldDB" id="A0A8I6RFJ8"/>
<dbReference type="InterPro" id="IPR029342">
    <property type="entry name" value="ECIST_C"/>
</dbReference>
<evidence type="ECO:0000256" key="8">
    <source>
        <dbReference type="ARBA" id="ARBA00022859"/>
    </source>
</evidence>
<name>A0A8I6RFJ8_CIMLE</name>
<feature type="domain" description="ECSIT C-terminal" evidence="13">
    <location>
        <begin position="242"/>
        <end position="362"/>
    </location>
</feature>
<evidence type="ECO:0000256" key="9">
    <source>
        <dbReference type="ARBA" id="ARBA00022946"/>
    </source>
</evidence>
<reference evidence="14" key="1">
    <citation type="submission" date="2022-01" db="UniProtKB">
        <authorList>
            <consortium name="EnsemblMetazoa"/>
        </authorList>
    </citation>
    <scope>IDENTIFICATION</scope>
</reference>
<evidence type="ECO:0000313" key="14">
    <source>
        <dbReference type="EnsemblMetazoa" id="XP_014243911.1"/>
    </source>
</evidence>
<evidence type="ECO:0000256" key="12">
    <source>
        <dbReference type="SAM" id="MobiDB-lite"/>
    </source>
</evidence>
<evidence type="ECO:0000256" key="2">
    <source>
        <dbReference type="ARBA" id="ARBA00004173"/>
    </source>
</evidence>
<keyword evidence="10" id="KW-0496">Mitochondrion</keyword>
<dbReference type="InterPro" id="IPR010418">
    <property type="entry name" value="ECSIT"/>
</dbReference>
<dbReference type="Gene3D" id="1.25.40.10">
    <property type="entry name" value="Tetratricopeptide repeat domain"/>
    <property type="match status" value="1"/>
</dbReference>
<sequence>MSRPLLQCILRKRALFFPTVCKFGRPSCETPLQEPTWSRVRRYSQDSKLVRLSDFEKAEQKDRDTYLEFIHIYKKKEIQRRGHVEFIYVALKHMKEFGVEKDLSAYKSLVDVFPKGKMVPRNMIQAEFMHYPKHQQCAIDLLEQMEENGVMPDYEMEDQLVNVFGKTGFPVRRYYRMMYWMPKIKNASPWPLPLEMTNDAYELAHIAINRIMSVDMNTAISTFKTSDVEGSLDDTWIVSAQSPEQSALLESLPENTPLYIDGRYRIWLRDKAVTYFVLRADICTKEQKTENYDDVSKLRNPFSMKQPQFPARTKTVHEQEDGMILAVCSTGTSSRDSLLCWVRFLEKTNLRLTQLPVVFTLRAPPEEMAIENSDKTTEQKKLENSRTDKENTP</sequence>
<keyword evidence="15" id="KW-1185">Reference proteome</keyword>